<feature type="region of interest" description="Disordered" evidence="2">
    <location>
        <begin position="592"/>
        <end position="622"/>
    </location>
</feature>
<comment type="caution">
    <text evidence="3">The sequence shown here is derived from an EMBL/GenBank/DDBJ whole genome shotgun (WGS) entry which is preliminary data.</text>
</comment>
<reference evidence="3 4" key="1">
    <citation type="submission" date="2024-09" db="EMBL/GenBank/DDBJ databases">
        <title>A chromosome-level genome assembly of Gray's grenadier anchovy, Coilia grayii.</title>
        <authorList>
            <person name="Fu Z."/>
        </authorList>
    </citation>
    <scope>NUCLEOTIDE SEQUENCE [LARGE SCALE GENOMIC DNA]</scope>
    <source>
        <strain evidence="3">G4</strain>
        <tissue evidence="3">Muscle</tissue>
    </source>
</reference>
<feature type="compositionally biased region" description="Basic and acidic residues" evidence="2">
    <location>
        <begin position="22"/>
        <end position="39"/>
    </location>
</feature>
<feature type="coiled-coil region" evidence="1">
    <location>
        <begin position="136"/>
        <end position="229"/>
    </location>
</feature>
<dbReference type="InterPro" id="IPR038929">
    <property type="entry name" value="CCDC13"/>
</dbReference>
<feature type="coiled-coil region" evidence="1">
    <location>
        <begin position="552"/>
        <end position="586"/>
    </location>
</feature>
<dbReference type="PANTHER" id="PTHR31935">
    <property type="entry name" value="COILED-COIL DOMAIN-CONTAINING PROTEIN 13"/>
    <property type="match status" value="1"/>
</dbReference>
<keyword evidence="1" id="KW-0175">Coiled coil</keyword>
<feature type="region of interest" description="Disordered" evidence="2">
    <location>
        <begin position="20"/>
        <end position="67"/>
    </location>
</feature>
<organism evidence="3 4">
    <name type="scientific">Coilia grayii</name>
    <name type="common">Gray's grenadier anchovy</name>
    <dbReference type="NCBI Taxonomy" id="363190"/>
    <lineage>
        <taxon>Eukaryota</taxon>
        <taxon>Metazoa</taxon>
        <taxon>Chordata</taxon>
        <taxon>Craniata</taxon>
        <taxon>Vertebrata</taxon>
        <taxon>Euteleostomi</taxon>
        <taxon>Actinopterygii</taxon>
        <taxon>Neopterygii</taxon>
        <taxon>Teleostei</taxon>
        <taxon>Clupei</taxon>
        <taxon>Clupeiformes</taxon>
        <taxon>Clupeoidei</taxon>
        <taxon>Engraulidae</taxon>
        <taxon>Coilinae</taxon>
        <taxon>Coilia</taxon>
    </lineage>
</organism>
<feature type="compositionally biased region" description="Polar residues" evidence="2">
    <location>
        <begin position="40"/>
        <end position="51"/>
    </location>
</feature>
<dbReference type="AlphaFoldDB" id="A0ABD1KDZ5"/>
<evidence type="ECO:0008006" key="5">
    <source>
        <dbReference type="Google" id="ProtNLM"/>
    </source>
</evidence>
<evidence type="ECO:0000313" key="4">
    <source>
        <dbReference type="Proteomes" id="UP001591681"/>
    </source>
</evidence>
<accession>A0ABD1KDZ5</accession>
<dbReference type="EMBL" id="JBHFQA010000006">
    <property type="protein sequence ID" value="KAL2097329.1"/>
    <property type="molecule type" value="Genomic_DNA"/>
</dbReference>
<protein>
    <recommendedName>
        <fullName evidence="5">Coiled-coil domain-containing protein 13</fullName>
    </recommendedName>
</protein>
<evidence type="ECO:0000256" key="1">
    <source>
        <dbReference type="SAM" id="Coils"/>
    </source>
</evidence>
<feature type="coiled-coil region" evidence="1">
    <location>
        <begin position="321"/>
        <end position="355"/>
    </location>
</feature>
<proteinExistence type="predicted"/>
<feature type="coiled-coil region" evidence="1">
    <location>
        <begin position="423"/>
        <end position="450"/>
    </location>
</feature>
<evidence type="ECO:0000256" key="2">
    <source>
        <dbReference type="SAM" id="MobiDB-lite"/>
    </source>
</evidence>
<evidence type="ECO:0000313" key="3">
    <source>
        <dbReference type="EMBL" id="KAL2097329.1"/>
    </source>
</evidence>
<dbReference type="Proteomes" id="UP001591681">
    <property type="component" value="Unassembled WGS sequence"/>
</dbReference>
<dbReference type="PANTHER" id="PTHR31935:SF1">
    <property type="entry name" value="COILED-COIL DOMAIN-CONTAINING PROTEIN 13"/>
    <property type="match status" value="1"/>
</dbReference>
<gene>
    <name evidence="3" type="ORF">ACEWY4_006536</name>
</gene>
<feature type="coiled-coil region" evidence="1">
    <location>
        <begin position="626"/>
        <end position="671"/>
    </location>
</feature>
<name>A0ABD1KDZ5_9TELE</name>
<keyword evidence="4" id="KW-1185">Reference proteome</keyword>
<sequence>MEGDHDGIREHLRMQFQALQEQQERRLQQRLEKKKRDTDSVTTWPSSQTLSDQEELQPPGLGTDKNDIDMRCRLLQNENELLQDQLRELKDENGRLHKLLCEKDFEIQYLKKKREEERLALAGTAGLAGDAAATKIVELSKKNRALSVEIEREKTKTKQINNRVKELEKELQDASLILPQTNANKSKKMRPTEEAHEVNPMVKSLQDKLSAAQFKMTEYRNQIQAVKQDLKVAHKVLNSEVGEDVNIQQLLSSPSSWRGRAQQILALQNRVRDLEQQLGQRKQPGVLTLEEEMLGLRGQQGALERNFNHIRSMEKERKEALERITEDYEVVLKDQEDLKKKLEASKARNRVLSMEVKTLKTQICTLVEKGKHDDELVDALLKQQAQLQGVLSRLSQQDEQHVEAQQSLGKQLSSEAQRHGSLVQQLQRMVSEREDKVKELEQEIRLLAIKKREDVNAETKAGVTSRGESVRRSRSAHAVSSLGHKLVESAASVPVGGSAEASSLATLHHCPDCSARITSLLAQCAEYKALSQAAGVERDRLLELAKVQHSREEDAQQRCAEAEQRLREERRRAVVLEHQLEKTKLDLVRTALGQQKTPSKGRGGLSSSIVGLPDRQENHSPKGAANLSLETQVSELNIQLASQLEEMEALRATLKNTLQAKEEDLQLYSDMMSQVKQVFLQALRQHKQDASLEG</sequence>